<dbReference type="GO" id="GO:0051087">
    <property type="term" value="F:protein-folding chaperone binding"/>
    <property type="evidence" value="ECO:0007669"/>
    <property type="project" value="InterPro"/>
</dbReference>
<feature type="coiled-coil region" evidence="2">
    <location>
        <begin position="69"/>
        <end position="96"/>
    </location>
</feature>
<dbReference type="PROSITE" id="PS50096">
    <property type="entry name" value="IQ"/>
    <property type="match status" value="1"/>
</dbReference>
<protein>
    <recommendedName>
        <fullName evidence="4">BAG domain-containing protein</fullName>
    </recommendedName>
</protein>
<dbReference type="OMA" id="MEVCKER"/>
<dbReference type="InterPro" id="IPR040400">
    <property type="entry name" value="BAG5/6/7/8"/>
</dbReference>
<evidence type="ECO:0000256" key="2">
    <source>
        <dbReference type="SAM" id="Coils"/>
    </source>
</evidence>
<evidence type="ECO:0000256" key="3">
    <source>
        <dbReference type="SAM" id="MobiDB-lite"/>
    </source>
</evidence>
<feature type="region of interest" description="Disordered" evidence="3">
    <location>
        <begin position="1"/>
        <end position="40"/>
    </location>
</feature>
<dbReference type="GO" id="GO:0009506">
    <property type="term" value="C:plasmodesma"/>
    <property type="evidence" value="ECO:0007669"/>
    <property type="project" value="TreeGrafter"/>
</dbReference>
<feature type="compositionally biased region" description="Polar residues" evidence="3">
    <location>
        <begin position="1"/>
        <end position="30"/>
    </location>
</feature>
<evidence type="ECO:0000313" key="5">
    <source>
        <dbReference type="EnsemblPlants" id="AUR62021868-RA:cds"/>
    </source>
</evidence>
<dbReference type="SMART" id="SM00264">
    <property type="entry name" value="BAG"/>
    <property type="match status" value="1"/>
</dbReference>
<dbReference type="AlphaFoldDB" id="A0A803M1N6"/>
<accession>A0A803M1N6</accession>
<dbReference type="SUPFAM" id="SSF63491">
    <property type="entry name" value="BAG domain"/>
    <property type="match status" value="1"/>
</dbReference>
<dbReference type="PANTHER" id="PTHR33322:SF8">
    <property type="entry name" value="BAG FAMILY MOLECULAR CHAPERONE REGULATOR 5, MITOCHONDRIAL"/>
    <property type="match status" value="1"/>
</dbReference>
<dbReference type="EnsemblPlants" id="AUR62021868-RA">
    <property type="protein sequence ID" value="AUR62021868-RA:cds"/>
    <property type="gene ID" value="AUR62021868"/>
</dbReference>
<feature type="domain" description="BAG" evidence="4">
    <location>
        <begin position="75"/>
        <end position="152"/>
    </location>
</feature>
<reference evidence="5" key="1">
    <citation type="journal article" date="2017" name="Nature">
        <title>The genome of Chenopodium quinoa.</title>
        <authorList>
            <person name="Jarvis D.E."/>
            <person name="Ho Y.S."/>
            <person name="Lightfoot D.J."/>
            <person name="Schmoeckel S.M."/>
            <person name="Li B."/>
            <person name="Borm T.J.A."/>
            <person name="Ohyanagi H."/>
            <person name="Mineta K."/>
            <person name="Michell C.T."/>
            <person name="Saber N."/>
            <person name="Kharbatia N.M."/>
            <person name="Rupper R.R."/>
            <person name="Sharp A.R."/>
            <person name="Dally N."/>
            <person name="Boughton B.A."/>
            <person name="Woo Y.H."/>
            <person name="Gao G."/>
            <person name="Schijlen E.G.W.M."/>
            <person name="Guo X."/>
            <person name="Momin A.A."/>
            <person name="Negrao S."/>
            <person name="Al-Babili S."/>
            <person name="Gehring C."/>
            <person name="Roessner U."/>
            <person name="Jung C."/>
            <person name="Murphy K."/>
            <person name="Arold S.T."/>
            <person name="Gojobori T."/>
            <person name="van der Linden C.G."/>
            <person name="van Loo E.N."/>
            <person name="Jellen E.N."/>
            <person name="Maughan P.J."/>
            <person name="Tester M."/>
        </authorList>
    </citation>
    <scope>NUCLEOTIDE SEQUENCE [LARGE SCALE GENOMIC DNA]</scope>
    <source>
        <strain evidence="5">cv. PI 614886</strain>
    </source>
</reference>
<evidence type="ECO:0000313" key="6">
    <source>
        <dbReference type="Proteomes" id="UP000596660"/>
    </source>
</evidence>
<name>A0A803M1N6_CHEQI</name>
<keyword evidence="1" id="KW-0143">Chaperone</keyword>
<dbReference type="CDD" id="cd23767">
    <property type="entry name" value="IQCD"/>
    <property type="match status" value="1"/>
</dbReference>
<organism evidence="5 6">
    <name type="scientific">Chenopodium quinoa</name>
    <name type="common">Quinoa</name>
    <dbReference type="NCBI Taxonomy" id="63459"/>
    <lineage>
        <taxon>Eukaryota</taxon>
        <taxon>Viridiplantae</taxon>
        <taxon>Streptophyta</taxon>
        <taxon>Embryophyta</taxon>
        <taxon>Tracheophyta</taxon>
        <taxon>Spermatophyta</taxon>
        <taxon>Magnoliopsida</taxon>
        <taxon>eudicotyledons</taxon>
        <taxon>Gunneridae</taxon>
        <taxon>Pentapetalae</taxon>
        <taxon>Caryophyllales</taxon>
        <taxon>Chenopodiaceae</taxon>
        <taxon>Chenopodioideae</taxon>
        <taxon>Atripliceae</taxon>
        <taxon>Chenopodium</taxon>
    </lineage>
</organism>
<dbReference type="GO" id="GO:0006457">
    <property type="term" value="P:protein folding"/>
    <property type="evidence" value="ECO:0007669"/>
    <property type="project" value="TreeGrafter"/>
</dbReference>
<keyword evidence="6" id="KW-1185">Reference proteome</keyword>
<dbReference type="PANTHER" id="PTHR33322">
    <property type="entry name" value="BAG DOMAIN CONTAINING PROTEIN, EXPRESSED"/>
    <property type="match status" value="1"/>
</dbReference>
<evidence type="ECO:0000256" key="1">
    <source>
        <dbReference type="ARBA" id="ARBA00023186"/>
    </source>
</evidence>
<reference evidence="5" key="2">
    <citation type="submission" date="2021-03" db="UniProtKB">
        <authorList>
            <consortium name="EnsemblPlants"/>
        </authorList>
    </citation>
    <scope>IDENTIFICATION</scope>
</reference>
<keyword evidence="2" id="KW-0175">Coiled coil</keyword>
<dbReference type="InterPro" id="IPR036533">
    <property type="entry name" value="BAG_dom_sf"/>
</dbReference>
<dbReference type="InterPro" id="IPR003103">
    <property type="entry name" value="BAG_domain"/>
</dbReference>
<evidence type="ECO:0000259" key="4">
    <source>
        <dbReference type="PROSITE" id="PS51035"/>
    </source>
</evidence>
<dbReference type="Gramene" id="AUR62021868-RA">
    <property type="protein sequence ID" value="AUR62021868-RA:cds"/>
    <property type="gene ID" value="AUR62021868"/>
</dbReference>
<sequence>MNPNSKARFSPSSTSTVTYTFRNDNSTLPKSTEIPIKPPASPPIPITVHFHDHSAAASKIQAAYRSYVVRALLKKIKAVEAEVDRLERVIQRQETVDAVRSSEKEKLRINEALMVQLLKLDSVPGINQSVRELRKRVSRRIVGLQEVMDGICGDHRAMDGWDLWRDWDEGFGGIEERVIRERGGEELERFCAHNLGFRCLERFLRDY</sequence>
<dbReference type="Proteomes" id="UP000596660">
    <property type="component" value="Unplaced"/>
</dbReference>
<proteinExistence type="predicted"/>
<dbReference type="Gene3D" id="1.20.58.120">
    <property type="entry name" value="BAG domain"/>
    <property type="match status" value="1"/>
</dbReference>
<dbReference type="PROSITE" id="PS51035">
    <property type="entry name" value="BAG"/>
    <property type="match status" value="1"/>
</dbReference>
<dbReference type="Pfam" id="PF02179">
    <property type="entry name" value="BAG"/>
    <property type="match status" value="1"/>
</dbReference>
<dbReference type="SMR" id="A0A803M1N6"/>